<reference evidence="1" key="1">
    <citation type="submission" date="2021-04" db="EMBL/GenBank/DDBJ databases">
        <authorList>
            <person name="Rodrigo-Torres L."/>
            <person name="Arahal R. D."/>
            <person name="Lucena T."/>
        </authorList>
    </citation>
    <scope>NUCLEOTIDE SEQUENCE</scope>
    <source>
        <strain evidence="1">CECT 9275</strain>
    </source>
</reference>
<evidence type="ECO:0000313" key="2">
    <source>
        <dbReference type="Proteomes" id="UP000680038"/>
    </source>
</evidence>
<name>A0A916JBM3_9BACT</name>
<sequence>MKTQEFEIREDIRVMCVSADSFPGGIADAYSGLEKVLTGKMSLPADGWREHLEAYEVYGMAKMEQGKMVYKACAGERFPGEGQSTRLPMDVIPAGKYLCVSLLNWQEKKASIAAIFDQLFASPEASKTVGICVEYYKSPEEVLLMVRQG</sequence>
<proteinExistence type="predicted"/>
<accession>A0A916JBM3</accession>
<dbReference type="AlphaFoldDB" id="A0A916JBM3"/>
<dbReference type="Proteomes" id="UP000680038">
    <property type="component" value="Unassembled WGS sequence"/>
</dbReference>
<keyword evidence="2" id="KW-1185">Reference proteome</keyword>
<comment type="caution">
    <text evidence="1">The sequence shown here is derived from an EMBL/GenBank/DDBJ whole genome shotgun (WGS) entry which is preliminary data.</text>
</comment>
<gene>
    <name evidence="1" type="ORF">DYBT9275_01948</name>
</gene>
<dbReference type="EMBL" id="CAJRAF010000002">
    <property type="protein sequence ID" value="CAG4998186.1"/>
    <property type="molecule type" value="Genomic_DNA"/>
</dbReference>
<dbReference type="RefSeq" id="WP_215238632.1">
    <property type="nucleotide sequence ID" value="NZ_CAJRAF010000002.1"/>
</dbReference>
<evidence type="ECO:0000313" key="1">
    <source>
        <dbReference type="EMBL" id="CAG4998186.1"/>
    </source>
</evidence>
<protein>
    <submittedName>
        <fullName evidence="1">Uncharacterized protein</fullName>
    </submittedName>
</protein>
<organism evidence="1 2">
    <name type="scientific">Dyadobacter helix</name>
    <dbReference type="NCBI Taxonomy" id="2822344"/>
    <lineage>
        <taxon>Bacteria</taxon>
        <taxon>Pseudomonadati</taxon>
        <taxon>Bacteroidota</taxon>
        <taxon>Cytophagia</taxon>
        <taxon>Cytophagales</taxon>
        <taxon>Spirosomataceae</taxon>
        <taxon>Dyadobacter</taxon>
    </lineage>
</organism>